<feature type="transmembrane region" description="Helical" evidence="8">
    <location>
        <begin position="43"/>
        <end position="62"/>
    </location>
</feature>
<feature type="transmembrane region" description="Helical" evidence="8">
    <location>
        <begin position="82"/>
        <end position="105"/>
    </location>
</feature>
<evidence type="ECO:0000256" key="4">
    <source>
        <dbReference type="ARBA" id="ARBA00022475"/>
    </source>
</evidence>
<evidence type="ECO:0000256" key="5">
    <source>
        <dbReference type="ARBA" id="ARBA00022692"/>
    </source>
</evidence>
<dbReference type="PANTHER" id="PTHR30330:SF1">
    <property type="entry name" value="AMINO-ACID CARRIER PROTEIN ALST"/>
    <property type="match status" value="1"/>
</dbReference>
<dbReference type="KEGG" id="aram:KAR29_10925"/>
<dbReference type="GO" id="GO:0005283">
    <property type="term" value="F:amino acid:sodium symporter activity"/>
    <property type="evidence" value="ECO:0007669"/>
    <property type="project" value="InterPro"/>
</dbReference>
<feature type="transmembrane region" description="Helical" evidence="8">
    <location>
        <begin position="269"/>
        <end position="292"/>
    </location>
</feature>
<feature type="transmembrane region" description="Helical" evidence="8">
    <location>
        <begin position="333"/>
        <end position="354"/>
    </location>
</feature>
<organism evidence="9 10">
    <name type="scientific">Aminithiophilus ramosus</name>
    <dbReference type="NCBI Taxonomy" id="3029084"/>
    <lineage>
        <taxon>Bacteria</taxon>
        <taxon>Thermotogati</taxon>
        <taxon>Synergistota</taxon>
        <taxon>Synergistia</taxon>
        <taxon>Synergistales</taxon>
        <taxon>Aminithiophilaceae</taxon>
        <taxon>Aminithiophilus</taxon>
    </lineage>
</organism>
<evidence type="ECO:0000256" key="8">
    <source>
        <dbReference type="RuleBase" id="RU363064"/>
    </source>
</evidence>
<evidence type="ECO:0000313" key="9">
    <source>
        <dbReference type="EMBL" id="QTX31837.1"/>
    </source>
</evidence>
<keyword evidence="3 8" id="KW-0813">Transport</keyword>
<name>A0A9Q7ALE6_9BACT</name>
<accession>A0A9Q7ALE6</accession>
<dbReference type="AlphaFoldDB" id="A0A9Q7ALE6"/>
<gene>
    <name evidence="9" type="ORF">KAR29_10925</name>
</gene>
<feature type="transmembrane region" description="Helical" evidence="8">
    <location>
        <begin position="212"/>
        <end position="231"/>
    </location>
</feature>
<feature type="transmembrane region" description="Helical" evidence="8">
    <location>
        <begin position="387"/>
        <end position="410"/>
    </location>
</feature>
<keyword evidence="10" id="KW-1185">Reference proteome</keyword>
<feature type="transmembrane region" description="Helical" evidence="8">
    <location>
        <begin position="454"/>
        <end position="474"/>
    </location>
</feature>
<comment type="caution">
    <text evidence="8">Lacks conserved residue(s) required for the propagation of feature annotation.</text>
</comment>
<reference evidence="10" key="1">
    <citation type="submission" date="2021-04" db="EMBL/GenBank/DDBJ databases">
        <title>A novel Synergistetes isolate from a pyrite-forming mixed culture.</title>
        <authorList>
            <person name="Bunk B."/>
            <person name="Sproer C."/>
            <person name="Spring S."/>
            <person name="Pester M."/>
        </authorList>
    </citation>
    <scope>NUCLEOTIDE SEQUENCE [LARGE SCALE GENOMIC DNA]</scope>
    <source>
        <strain evidence="10">J.5.4.2-T.3.5.2</strain>
    </source>
</reference>
<evidence type="ECO:0000256" key="7">
    <source>
        <dbReference type="ARBA" id="ARBA00023136"/>
    </source>
</evidence>
<feature type="transmembrane region" description="Helical" evidence="8">
    <location>
        <begin position="431"/>
        <end position="448"/>
    </location>
</feature>
<sequence length="511" mass="55625">MSSLFDFINVLFASVVPVADFLWDFPTNYDWYSSIPIVGKFSVAFILLLGGGIYFTIGLKFVQITQFKNSYRQLMSRQRSGIGTSALSAFLLSLGMRVGAGNIVGVTGAVTLGGPGAIFWMWLAAFLGMSTAFGEATLAQIYKEQKGNEYVGGFTFYIQKIWGDKRFIGVGMCVIYLIYNMLSIPVHTFHVFTAASSIVKEFSDKALSTTGIEYYSIALFIVISLAIITFGGVRRVTKVTDKVVPIMAMLYVLVVLALILMNLNKVPLFFFSVFKGAFSPDAIFGGAFGIALSQGLKRGLLSNEAGMGTVTQASSIADANHPCEQGFVQALGVFFDTIIICSLTGFILTAGQLWTTNSNWSDLKVDKIATYLTSIKELVPGTTLDSVIVVFASVAFGLFAFTTLLGDLVFTEIAANKISQKESFMKAMRSIGALVFVPLGVLTVLAGLQLDNLWYVSDLINVILILINIPTMIVGRKIIIKAYDNYLNSDGSRFLSSDIGIETEVWNGKKD</sequence>
<evidence type="ECO:0000256" key="3">
    <source>
        <dbReference type="ARBA" id="ARBA00022448"/>
    </source>
</evidence>
<keyword evidence="6 8" id="KW-1133">Transmembrane helix</keyword>
<proteinExistence type="inferred from homology"/>
<dbReference type="Gene3D" id="1.20.1740.10">
    <property type="entry name" value="Amino acid/polyamine transporter I"/>
    <property type="match status" value="1"/>
</dbReference>
<dbReference type="Pfam" id="PF01235">
    <property type="entry name" value="Na_Ala_symp"/>
    <property type="match status" value="1"/>
</dbReference>
<comment type="subcellular location">
    <subcellularLocation>
        <location evidence="1 8">Cell membrane</location>
        <topology evidence="1 8">Multi-pass membrane protein</topology>
    </subcellularLocation>
</comment>
<protein>
    <submittedName>
        <fullName evidence="9">Amino acid carrier protein</fullName>
    </submittedName>
</protein>
<feature type="transmembrane region" description="Helical" evidence="8">
    <location>
        <begin position="7"/>
        <end position="23"/>
    </location>
</feature>
<dbReference type="NCBIfam" id="TIGR00835">
    <property type="entry name" value="agcS"/>
    <property type="match status" value="1"/>
</dbReference>
<keyword evidence="4 8" id="KW-1003">Cell membrane</keyword>
<evidence type="ECO:0000256" key="6">
    <source>
        <dbReference type="ARBA" id="ARBA00022989"/>
    </source>
</evidence>
<dbReference type="RefSeq" id="WP_274373026.1">
    <property type="nucleotide sequence ID" value="NZ_CP072943.1"/>
</dbReference>
<dbReference type="PANTHER" id="PTHR30330">
    <property type="entry name" value="AGSS FAMILY TRANSPORTER, SODIUM-ALANINE"/>
    <property type="match status" value="1"/>
</dbReference>
<keyword evidence="8" id="KW-0769">Symport</keyword>
<evidence type="ECO:0000256" key="2">
    <source>
        <dbReference type="ARBA" id="ARBA00009261"/>
    </source>
</evidence>
<dbReference type="PRINTS" id="PR00175">
    <property type="entry name" value="NAALASMPORT"/>
</dbReference>
<dbReference type="GO" id="GO:0005886">
    <property type="term" value="C:plasma membrane"/>
    <property type="evidence" value="ECO:0007669"/>
    <property type="project" value="UniProtKB-SubCell"/>
</dbReference>
<dbReference type="Proteomes" id="UP000671879">
    <property type="component" value="Chromosome"/>
</dbReference>
<evidence type="ECO:0000313" key="10">
    <source>
        <dbReference type="Proteomes" id="UP000671879"/>
    </source>
</evidence>
<feature type="transmembrane region" description="Helical" evidence="8">
    <location>
        <begin position="167"/>
        <end position="192"/>
    </location>
</feature>
<evidence type="ECO:0000256" key="1">
    <source>
        <dbReference type="ARBA" id="ARBA00004651"/>
    </source>
</evidence>
<feature type="transmembrane region" description="Helical" evidence="8">
    <location>
        <begin position="243"/>
        <end position="263"/>
    </location>
</feature>
<dbReference type="PROSITE" id="PS00873">
    <property type="entry name" value="NA_ALANINE_SYMP"/>
    <property type="match status" value="1"/>
</dbReference>
<dbReference type="InterPro" id="IPR001463">
    <property type="entry name" value="Na/Ala_symport"/>
</dbReference>
<dbReference type="EMBL" id="CP072943">
    <property type="protein sequence ID" value="QTX31837.1"/>
    <property type="molecule type" value="Genomic_DNA"/>
</dbReference>
<feature type="transmembrane region" description="Helical" evidence="8">
    <location>
        <begin position="117"/>
        <end position="138"/>
    </location>
</feature>
<comment type="similarity">
    <text evidence="2 8">Belongs to the alanine or glycine:cation symporter (AGCS) (TC 2.A.25) family.</text>
</comment>
<keyword evidence="7 8" id="KW-0472">Membrane</keyword>
<keyword evidence="5 8" id="KW-0812">Transmembrane</keyword>